<accession>A0A968KSZ9</accession>
<dbReference type="RefSeq" id="WP_167700494.1">
    <property type="nucleotide sequence ID" value="NZ_CP118174.1"/>
</dbReference>
<dbReference type="Proteomes" id="UP000711995">
    <property type="component" value="Unassembled WGS sequence"/>
</dbReference>
<dbReference type="EMBL" id="JAATLJ010000001">
    <property type="protein sequence ID" value="NIZ40907.1"/>
    <property type="molecule type" value="Genomic_DNA"/>
</dbReference>
<organism evidence="1 2">
    <name type="scientific">Entomospira entomophila</name>
    <dbReference type="NCBI Taxonomy" id="2719988"/>
    <lineage>
        <taxon>Bacteria</taxon>
        <taxon>Pseudomonadati</taxon>
        <taxon>Spirochaetota</taxon>
        <taxon>Spirochaetia</taxon>
        <taxon>Spirochaetales</taxon>
        <taxon>Spirochaetaceae</taxon>
        <taxon>Entomospira</taxon>
    </lineage>
</organism>
<reference evidence="1 2" key="1">
    <citation type="submission" date="2020-03" db="EMBL/GenBank/DDBJ databases">
        <title>Spirochaetal bacteria isolated from arthropods constitute a novel genus Entomospira genus novum within the order Spirochaetales.</title>
        <authorList>
            <person name="Grana-Miraglia L."/>
            <person name="Sikutova S."/>
            <person name="Fingerle V."/>
            <person name="Sing A."/>
            <person name="Castillo-Ramirez S."/>
            <person name="Margos G."/>
            <person name="Rudolf I."/>
        </authorList>
    </citation>
    <scope>NUCLEOTIDE SEQUENCE [LARGE SCALE GENOMIC DNA]</scope>
    <source>
        <strain evidence="1 2">BR193</strain>
    </source>
</reference>
<comment type="caution">
    <text evidence="1">The sequence shown here is derived from an EMBL/GenBank/DDBJ whole genome shotgun (WGS) entry which is preliminary data.</text>
</comment>
<evidence type="ECO:0000313" key="1">
    <source>
        <dbReference type="EMBL" id="NIZ40907.1"/>
    </source>
</evidence>
<evidence type="ECO:0000313" key="2">
    <source>
        <dbReference type="Proteomes" id="UP000711995"/>
    </source>
</evidence>
<keyword evidence="2" id="KW-1185">Reference proteome</keyword>
<protein>
    <submittedName>
        <fullName evidence="1">Uncharacterized protein</fullName>
    </submittedName>
</protein>
<name>A0A968KSZ9_9SPIO</name>
<gene>
    <name evidence="1" type="ORF">HCT14_05240</name>
</gene>
<proteinExistence type="predicted"/>
<sequence>MLEWFLRKTKSGDYVINACNTSSDKAWTGWLKRWMQRTKQQKKPFCSVVGCNKIATLGAHVRVIRGSQEFASIYVIPMCSGCNNRQGKKFEPPPLMEVQKNILLLETNLHNLCRYRCRHYCQYKAQRKKRWPRILQLFFR</sequence>
<dbReference type="AlphaFoldDB" id="A0A968KSZ9"/>